<organism evidence="1 2">
    <name type="scientific">Brassica oleracea var. oleracea</name>
    <dbReference type="NCBI Taxonomy" id="109376"/>
    <lineage>
        <taxon>Eukaryota</taxon>
        <taxon>Viridiplantae</taxon>
        <taxon>Streptophyta</taxon>
        <taxon>Embryophyta</taxon>
        <taxon>Tracheophyta</taxon>
        <taxon>Spermatophyta</taxon>
        <taxon>Magnoliopsida</taxon>
        <taxon>eudicotyledons</taxon>
        <taxon>Gunneridae</taxon>
        <taxon>Pentapetalae</taxon>
        <taxon>rosids</taxon>
        <taxon>malvids</taxon>
        <taxon>Brassicales</taxon>
        <taxon>Brassicaceae</taxon>
        <taxon>Brassiceae</taxon>
        <taxon>Brassica</taxon>
    </lineage>
</organism>
<reference evidence="1 2" key="1">
    <citation type="journal article" date="2014" name="Genome Biol.">
        <title>Transcriptome and methylome profiling reveals relics of genome dominance in the mesopolyploid Brassica oleracea.</title>
        <authorList>
            <person name="Parkin I.A."/>
            <person name="Koh C."/>
            <person name="Tang H."/>
            <person name="Robinson S.J."/>
            <person name="Kagale S."/>
            <person name="Clarke W.E."/>
            <person name="Town C.D."/>
            <person name="Nixon J."/>
            <person name="Krishnakumar V."/>
            <person name="Bidwell S.L."/>
            <person name="Denoeud F."/>
            <person name="Belcram H."/>
            <person name="Links M.G."/>
            <person name="Just J."/>
            <person name="Clarke C."/>
            <person name="Bender T."/>
            <person name="Huebert T."/>
            <person name="Mason A.S."/>
            <person name="Pires J.C."/>
            <person name="Barker G."/>
            <person name="Moore J."/>
            <person name="Walley P.G."/>
            <person name="Manoli S."/>
            <person name="Batley J."/>
            <person name="Edwards D."/>
            <person name="Nelson M.N."/>
            <person name="Wang X."/>
            <person name="Paterson A.H."/>
            <person name="King G."/>
            <person name="Bancroft I."/>
            <person name="Chalhoub B."/>
            <person name="Sharpe A.G."/>
        </authorList>
    </citation>
    <scope>NUCLEOTIDE SEQUENCE</scope>
    <source>
        <strain evidence="1 2">cv. TO1000</strain>
    </source>
</reference>
<evidence type="ECO:0000313" key="1">
    <source>
        <dbReference type="EnsemblPlants" id="Bo4g140550.1"/>
    </source>
</evidence>
<evidence type="ECO:0000313" key="2">
    <source>
        <dbReference type="Proteomes" id="UP000032141"/>
    </source>
</evidence>
<reference evidence="1" key="2">
    <citation type="submission" date="2015-03" db="UniProtKB">
        <authorList>
            <consortium name="EnsemblPlants"/>
        </authorList>
    </citation>
    <scope>IDENTIFICATION</scope>
</reference>
<dbReference type="Gramene" id="Bo4g140550.1">
    <property type="protein sequence ID" value="Bo4g140550.1"/>
    <property type="gene ID" value="Bo4g140550"/>
</dbReference>
<dbReference type="HOGENOM" id="CLU_2944885_0_0_1"/>
<protein>
    <submittedName>
        <fullName evidence="1">Uncharacterized protein</fullName>
    </submittedName>
</protein>
<proteinExistence type="predicted"/>
<dbReference type="AlphaFoldDB" id="A0A0D3C0A8"/>
<keyword evidence="2" id="KW-1185">Reference proteome</keyword>
<sequence length="60" mass="6588">MVNITSKPSLRTFSIASRVGLPSSILKAYRDTGILTFLSHDALEFSKIALSQECKADETK</sequence>
<name>A0A0D3C0A8_BRAOL</name>
<dbReference type="EnsemblPlants" id="Bo4g140550.1">
    <property type="protein sequence ID" value="Bo4g140550.1"/>
    <property type="gene ID" value="Bo4g140550"/>
</dbReference>
<dbReference type="Proteomes" id="UP000032141">
    <property type="component" value="Chromosome C4"/>
</dbReference>
<accession>A0A0D3C0A8</accession>